<evidence type="ECO:0000313" key="10">
    <source>
        <dbReference type="Proteomes" id="UP001642484"/>
    </source>
</evidence>
<sequence length="607" mass="67265">MAVTTLALAGPNARNPGDWPCQFCKKVQFGRDLTCKDCGARRPVACTYGTPLPAAEENPLQSPTGQPGDWTCPKCKTTCFARNPVCGRCNCPKPETVEEYNLLAQAAVGLLPGHRGSARGYVPPTVELKADSSSPWARQWTAGPVNGMFIGETNLPGWLTGAAATDRNDKDSSESESAKEIAKKKAEEEEEKRRQMRERRKDRVIRVDVIVVGAGLAGLACALRLKDQGLRPVILEARALVGGRPDRVFSEPNRLFFQKFDELIEMKWIQDGREDVSMSQLGEQAFDVTPTVDERLLMEGMMAEWHAADLADVGVYEDDLYSERIQELAKSRPSILQDDGDEGHWRILGGHQGLAEKMSKGLDVRFTTLVDEIRWSGSKVRVKTRPANSTSAPNGSHVFAARFAVVTVPLACVNDIRFEPALPGRKQMAVNQLGRGVTTTVYLNFKKRFWPEKLAFLFHSMSSQAFWPGRNQNVLTAYFGGRRANEELLKLDDMALTEEILRQLAVIFRKDVSQEDLRQLLLKSEVRRWDTDPFAKMAYSYCPVNCAALRADLAESCRAEGRGALLLWAGEATHPTKASFAHGALEEGERAAEEIFEILKSTGSMVG</sequence>
<dbReference type="InterPro" id="IPR002937">
    <property type="entry name" value="Amino_oxidase"/>
</dbReference>
<feature type="domain" description="RanBP2-type" evidence="8">
    <location>
        <begin position="15"/>
        <end position="44"/>
    </location>
</feature>
<keyword evidence="2" id="KW-0479">Metal-binding</keyword>
<keyword evidence="5" id="KW-0560">Oxidoreductase</keyword>
<dbReference type="InterPro" id="IPR036188">
    <property type="entry name" value="FAD/NAD-bd_sf"/>
</dbReference>
<dbReference type="InterPro" id="IPR003953">
    <property type="entry name" value="FAD-dep_OxRdtase_2_FAD-bd"/>
</dbReference>
<evidence type="ECO:0000256" key="5">
    <source>
        <dbReference type="ARBA" id="ARBA00023002"/>
    </source>
</evidence>
<evidence type="ECO:0000256" key="7">
    <source>
        <dbReference type="SAM" id="MobiDB-lite"/>
    </source>
</evidence>
<evidence type="ECO:0000256" key="4">
    <source>
        <dbReference type="ARBA" id="ARBA00022833"/>
    </source>
</evidence>
<keyword evidence="1" id="KW-0285">Flavoprotein</keyword>
<dbReference type="Proteomes" id="UP001642484">
    <property type="component" value="Unassembled WGS sequence"/>
</dbReference>
<dbReference type="SUPFAM" id="SSF51905">
    <property type="entry name" value="FAD/NAD(P)-binding domain"/>
    <property type="match status" value="1"/>
</dbReference>
<keyword evidence="10" id="KW-1185">Reference proteome</keyword>
<dbReference type="Pfam" id="PF01593">
    <property type="entry name" value="Amino_oxidase"/>
    <property type="match status" value="1"/>
</dbReference>
<evidence type="ECO:0000256" key="2">
    <source>
        <dbReference type="ARBA" id="ARBA00022723"/>
    </source>
</evidence>
<name>A0ABP0HJT1_9DINO</name>
<dbReference type="PANTHER" id="PTHR10742">
    <property type="entry name" value="FLAVIN MONOAMINE OXIDASE"/>
    <property type="match status" value="1"/>
</dbReference>
<gene>
    <name evidence="9" type="ORF">CCMP2556_LOCUS1909</name>
</gene>
<dbReference type="Gene3D" id="3.50.50.60">
    <property type="entry name" value="FAD/NAD(P)-binding domain"/>
    <property type="match status" value="2"/>
</dbReference>
<keyword evidence="3 6" id="KW-0863">Zinc-finger</keyword>
<dbReference type="InterPro" id="IPR001876">
    <property type="entry name" value="Znf_RanBP2"/>
</dbReference>
<dbReference type="SMART" id="SM00547">
    <property type="entry name" value="ZnF_RBZ"/>
    <property type="match status" value="2"/>
</dbReference>
<reference evidence="9 10" key="1">
    <citation type="submission" date="2024-02" db="EMBL/GenBank/DDBJ databases">
        <authorList>
            <person name="Chen Y."/>
            <person name="Shah S."/>
            <person name="Dougan E. K."/>
            <person name="Thang M."/>
            <person name="Chan C."/>
        </authorList>
    </citation>
    <scope>NUCLEOTIDE SEQUENCE [LARGE SCALE GENOMIC DNA]</scope>
</reference>
<keyword evidence="4" id="KW-0862">Zinc</keyword>
<dbReference type="SUPFAM" id="SSF54373">
    <property type="entry name" value="FAD-linked reductases, C-terminal domain"/>
    <property type="match status" value="1"/>
</dbReference>
<evidence type="ECO:0000259" key="8">
    <source>
        <dbReference type="PROSITE" id="PS50199"/>
    </source>
</evidence>
<dbReference type="InterPro" id="IPR050281">
    <property type="entry name" value="Flavin_monoamine_oxidase"/>
</dbReference>
<organism evidence="9 10">
    <name type="scientific">Durusdinium trenchii</name>
    <dbReference type="NCBI Taxonomy" id="1381693"/>
    <lineage>
        <taxon>Eukaryota</taxon>
        <taxon>Sar</taxon>
        <taxon>Alveolata</taxon>
        <taxon>Dinophyceae</taxon>
        <taxon>Suessiales</taxon>
        <taxon>Symbiodiniaceae</taxon>
        <taxon>Durusdinium</taxon>
    </lineage>
</organism>
<dbReference type="PROSITE" id="PS50199">
    <property type="entry name" value="ZF_RANBP2_2"/>
    <property type="match status" value="2"/>
</dbReference>
<feature type="domain" description="RanBP2-type" evidence="8">
    <location>
        <begin position="66"/>
        <end position="95"/>
    </location>
</feature>
<feature type="compositionally biased region" description="Basic and acidic residues" evidence="7">
    <location>
        <begin position="166"/>
        <end position="198"/>
    </location>
</feature>
<dbReference type="EMBL" id="CAXAMN010000670">
    <property type="protein sequence ID" value="CAK8990077.1"/>
    <property type="molecule type" value="Genomic_DNA"/>
</dbReference>
<evidence type="ECO:0000256" key="6">
    <source>
        <dbReference type="PROSITE-ProRule" id="PRU00322"/>
    </source>
</evidence>
<accession>A0ABP0HJT1</accession>
<feature type="region of interest" description="Disordered" evidence="7">
    <location>
        <begin position="160"/>
        <end position="198"/>
    </location>
</feature>
<proteinExistence type="predicted"/>
<evidence type="ECO:0000256" key="3">
    <source>
        <dbReference type="ARBA" id="ARBA00022771"/>
    </source>
</evidence>
<dbReference type="Gene3D" id="4.10.1060.10">
    <property type="entry name" value="Zinc finger, RanBP2-type"/>
    <property type="match status" value="1"/>
</dbReference>
<evidence type="ECO:0000256" key="1">
    <source>
        <dbReference type="ARBA" id="ARBA00022630"/>
    </source>
</evidence>
<evidence type="ECO:0000313" key="9">
    <source>
        <dbReference type="EMBL" id="CAK8990077.1"/>
    </source>
</evidence>
<comment type="caution">
    <text evidence="9">The sequence shown here is derived from an EMBL/GenBank/DDBJ whole genome shotgun (WGS) entry which is preliminary data.</text>
</comment>
<protein>
    <recommendedName>
        <fullName evidence="8">RanBP2-type domain-containing protein</fullName>
    </recommendedName>
</protein>
<dbReference type="Pfam" id="PF00890">
    <property type="entry name" value="FAD_binding_2"/>
    <property type="match status" value="1"/>
</dbReference>
<dbReference type="PANTHER" id="PTHR10742:SF410">
    <property type="entry name" value="LYSINE-SPECIFIC HISTONE DEMETHYLASE 2"/>
    <property type="match status" value="1"/>
</dbReference>